<name>A0ABW9RYA8_9BACT</name>
<proteinExistence type="predicted"/>
<evidence type="ECO:0000313" key="1">
    <source>
        <dbReference type="EMBL" id="MTI28677.1"/>
    </source>
</evidence>
<dbReference type="RefSeq" id="WP_155176439.1">
    <property type="nucleotide sequence ID" value="NZ_BAAAFL010000012.1"/>
</dbReference>
<gene>
    <name evidence="1" type="ORF">E1163_27205</name>
</gene>
<sequence>MKVKILEVSSGELKRAIIKEGNKRKLPSIQDGWIFNLHSKATNARAYILVHEDTPETIEGCMIFSIHETFGPFMNFLEVAPHNKGKQGKYKHVAGCLIAYACGLSFEQGVAEDKGILTFLAAGKSKKSVEELEELYRQKYGANKNPFGYMEIYQDQSKRLIKEYLDRN</sequence>
<evidence type="ECO:0000313" key="2">
    <source>
        <dbReference type="Proteomes" id="UP000798808"/>
    </source>
</evidence>
<comment type="caution">
    <text evidence="1">The sequence shown here is derived from an EMBL/GenBank/DDBJ whole genome shotgun (WGS) entry which is preliminary data.</text>
</comment>
<dbReference type="EMBL" id="SMLW01000670">
    <property type="protein sequence ID" value="MTI28677.1"/>
    <property type="molecule type" value="Genomic_DNA"/>
</dbReference>
<accession>A0ABW9RYA8</accession>
<organism evidence="1 2">
    <name type="scientific">Fulvivirga kasyanovii</name>
    <dbReference type="NCBI Taxonomy" id="396812"/>
    <lineage>
        <taxon>Bacteria</taxon>
        <taxon>Pseudomonadati</taxon>
        <taxon>Bacteroidota</taxon>
        <taxon>Cytophagia</taxon>
        <taxon>Cytophagales</taxon>
        <taxon>Fulvivirgaceae</taxon>
        <taxon>Fulvivirga</taxon>
    </lineage>
</organism>
<dbReference type="Proteomes" id="UP000798808">
    <property type="component" value="Unassembled WGS sequence"/>
</dbReference>
<protein>
    <submittedName>
        <fullName evidence="1">Uncharacterized protein</fullName>
    </submittedName>
</protein>
<keyword evidence="2" id="KW-1185">Reference proteome</keyword>
<reference evidence="1 2" key="1">
    <citation type="submission" date="2019-02" db="EMBL/GenBank/DDBJ databases">
        <authorList>
            <person name="Goldberg S.R."/>
            <person name="Haltli B.A."/>
            <person name="Correa H."/>
            <person name="Russell K.G."/>
        </authorList>
    </citation>
    <scope>NUCLEOTIDE SEQUENCE [LARGE SCALE GENOMIC DNA]</scope>
    <source>
        <strain evidence="1 2">JCM 16186</strain>
    </source>
</reference>